<evidence type="ECO:0000256" key="8">
    <source>
        <dbReference type="ARBA" id="ARBA00038436"/>
    </source>
</evidence>
<keyword evidence="6 9" id="KW-1133">Transmembrane helix</keyword>
<evidence type="ECO:0000256" key="7">
    <source>
        <dbReference type="ARBA" id="ARBA00023136"/>
    </source>
</evidence>
<evidence type="ECO:0000256" key="6">
    <source>
        <dbReference type="ARBA" id="ARBA00022989"/>
    </source>
</evidence>
<evidence type="ECO:0000256" key="4">
    <source>
        <dbReference type="ARBA" id="ARBA00022519"/>
    </source>
</evidence>
<comment type="subunit">
    <text evidence="9">The complex comprises the extracytoplasmic solute receptor protein and the two transmembrane proteins.</text>
</comment>
<dbReference type="Pfam" id="PF04290">
    <property type="entry name" value="DctQ"/>
    <property type="match status" value="1"/>
</dbReference>
<feature type="transmembrane region" description="Helical" evidence="9">
    <location>
        <begin position="12"/>
        <end position="34"/>
    </location>
</feature>
<dbReference type="PANTHER" id="PTHR35011">
    <property type="entry name" value="2,3-DIKETO-L-GULONATE TRAP TRANSPORTER SMALL PERMEASE PROTEIN YIAM"/>
    <property type="match status" value="1"/>
</dbReference>
<name>A0ABT7VV66_9GAMM</name>
<feature type="domain" description="Tripartite ATP-independent periplasmic transporters DctQ component" evidence="10">
    <location>
        <begin position="20"/>
        <end position="171"/>
    </location>
</feature>
<evidence type="ECO:0000313" key="12">
    <source>
        <dbReference type="Proteomes" id="UP001171945"/>
    </source>
</evidence>
<keyword evidence="12" id="KW-1185">Reference proteome</keyword>
<evidence type="ECO:0000259" key="10">
    <source>
        <dbReference type="Pfam" id="PF04290"/>
    </source>
</evidence>
<dbReference type="InterPro" id="IPR007387">
    <property type="entry name" value="TRAP_DctQ"/>
</dbReference>
<evidence type="ECO:0000256" key="5">
    <source>
        <dbReference type="ARBA" id="ARBA00022692"/>
    </source>
</evidence>
<sequence length="183" mass="20538">MINSISEWIGRLIAWLILIMVLIIVYQSSMVALFSIGSVALQELQWHLFALVFLLGAGYTLKHDDHVRIDLIYQSRWLNDQHRAWINFLGGFFLLVPFCLLIIIASLPFVSAAINYTIAFKDTSPFISVTMLYAESSPDPGGLPYRFLLKAAIPIGFTLLMLQGIANSLTSLLDLLGYQGKKE</sequence>
<keyword evidence="7 9" id="KW-0472">Membrane</keyword>
<evidence type="ECO:0000256" key="1">
    <source>
        <dbReference type="ARBA" id="ARBA00004429"/>
    </source>
</evidence>
<dbReference type="PANTHER" id="PTHR35011:SF4">
    <property type="entry name" value="SLL1102 PROTEIN"/>
    <property type="match status" value="1"/>
</dbReference>
<comment type="caution">
    <text evidence="11">The sequence shown here is derived from an EMBL/GenBank/DDBJ whole genome shotgun (WGS) entry which is preliminary data.</text>
</comment>
<keyword evidence="4 9" id="KW-0997">Cell inner membrane</keyword>
<proteinExistence type="inferred from homology"/>
<dbReference type="EMBL" id="JAUCGM010000645">
    <property type="protein sequence ID" value="MDM8563448.1"/>
    <property type="molecule type" value="Genomic_DNA"/>
</dbReference>
<organism evidence="11 12">
    <name type="scientific">Candidatus Marithioploca araucensis</name>
    <dbReference type="NCBI Taxonomy" id="70273"/>
    <lineage>
        <taxon>Bacteria</taxon>
        <taxon>Pseudomonadati</taxon>
        <taxon>Pseudomonadota</taxon>
        <taxon>Gammaproteobacteria</taxon>
        <taxon>Thiotrichales</taxon>
        <taxon>Thiotrichaceae</taxon>
        <taxon>Candidatus Marithioploca</taxon>
    </lineage>
</organism>
<gene>
    <name evidence="11" type="ORF">QUF54_08855</name>
</gene>
<feature type="transmembrane region" description="Helical" evidence="9">
    <location>
        <begin position="84"/>
        <end position="107"/>
    </location>
</feature>
<feature type="transmembrane region" description="Helical" evidence="9">
    <location>
        <begin position="46"/>
        <end position="63"/>
    </location>
</feature>
<comment type="subcellular location">
    <subcellularLocation>
        <location evidence="1 9">Cell inner membrane</location>
        <topology evidence="1 9">Multi-pass membrane protein</topology>
    </subcellularLocation>
</comment>
<evidence type="ECO:0000256" key="2">
    <source>
        <dbReference type="ARBA" id="ARBA00022448"/>
    </source>
</evidence>
<dbReference type="Proteomes" id="UP001171945">
    <property type="component" value="Unassembled WGS sequence"/>
</dbReference>
<feature type="transmembrane region" description="Helical" evidence="9">
    <location>
        <begin position="147"/>
        <end position="166"/>
    </location>
</feature>
<evidence type="ECO:0000256" key="9">
    <source>
        <dbReference type="RuleBase" id="RU369079"/>
    </source>
</evidence>
<protein>
    <recommendedName>
        <fullName evidence="9">TRAP transporter small permease protein</fullName>
    </recommendedName>
</protein>
<comment type="similarity">
    <text evidence="8 9">Belongs to the TRAP transporter small permease family.</text>
</comment>
<keyword evidence="2 9" id="KW-0813">Transport</keyword>
<keyword evidence="3" id="KW-1003">Cell membrane</keyword>
<comment type="function">
    <text evidence="9">Part of the tripartite ATP-independent periplasmic (TRAP) transport system.</text>
</comment>
<dbReference type="InterPro" id="IPR055348">
    <property type="entry name" value="DctQ"/>
</dbReference>
<evidence type="ECO:0000256" key="3">
    <source>
        <dbReference type="ARBA" id="ARBA00022475"/>
    </source>
</evidence>
<reference evidence="11" key="1">
    <citation type="submission" date="2023-06" db="EMBL/GenBank/DDBJ databases">
        <title>Uncultivated large filamentous bacteria from sulfidic sediments reveal new species and different genomic features in energy metabolism and defense.</title>
        <authorList>
            <person name="Fonseca A."/>
        </authorList>
    </citation>
    <scope>NUCLEOTIDE SEQUENCE</scope>
    <source>
        <strain evidence="11">HSG4</strain>
    </source>
</reference>
<keyword evidence="5 9" id="KW-0812">Transmembrane</keyword>
<accession>A0ABT7VV66</accession>
<evidence type="ECO:0000313" key="11">
    <source>
        <dbReference type="EMBL" id="MDM8563448.1"/>
    </source>
</evidence>